<comment type="caution">
    <text evidence="2">The sequence shown here is derived from an EMBL/GenBank/DDBJ whole genome shotgun (WGS) entry which is preliminary data.</text>
</comment>
<evidence type="ECO:0000259" key="1">
    <source>
        <dbReference type="Pfam" id="PF04865"/>
    </source>
</evidence>
<reference evidence="2" key="1">
    <citation type="submission" date="2020-10" db="EMBL/GenBank/DDBJ databases">
        <title>Dehalococcoides mccartyi of a TCE/Cr reducing biochatode.</title>
        <authorList>
            <person name="Matturro B."/>
        </authorList>
    </citation>
    <scope>NUCLEOTIDE SEQUENCE</scope>
    <source>
        <strain evidence="2">Bin4</strain>
    </source>
</reference>
<name>A0A843AQZ0_METAZ</name>
<accession>A0A843AQZ0</accession>
<dbReference type="RefSeq" id="WP_278524257.1">
    <property type="nucleotide sequence ID" value="NZ_JADIIN010000075.1"/>
</dbReference>
<protein>
    <submittedName>
        <fullName evidence="2">Baseplate J/gp47 family protein</fullName>
    </submittedName>
</protein>
<dbReference type="Pfam" id="PF04865">
    <property type="entry name" value="Baseplate_J"/>
    <property type="match status" value="1"/>
</dbReference>
<organism evidence="2 3">
    <name type="scientific">Methanobrevibacter arboriphilus</name>
    <dbReference type="NCBI Taxonomy" id="39441"/>
    <lineage>
        <taxon>Archaea</taxon>
        <taxon>Methanobacteriati</taxon>
        <taxon>Methanobacteriota</taxon>
        <taxon>Methanomada group</taxon>
        <taxon>Methanobacteria</taxon>
        <taxon>Methanobacteriales</taxon>
        <taxon>Methanobacteriaceae</taxon>
        <taxon>Methanobrevibacter</taxon>
    </lineage>
</organism>
<dbReference type="EMBL" id="JADIIN010000075">
    <property type="protein sequence ID" value="MBF4469639.1"/>
    <property type="molecule type" value="Genomic_DNA"/>
</dbReference>
<feature type="domain" description="Baseplate protein J-like barrel" evidence="1">
    <location>
        <begin position="119"/>
        <end position="191"/>
    </location>
</feature>
<evidence type="ECO:0000313" key="2">
    <source>
        <dbReference type="EMBL" id="MBF4469639.1"/>
    </source>
</evidence>
<dbReference type="AlphaFoldDB" id="A0A843AQZ0"/>
<proteinExistence type="predicted"/>
<dbReference type="InterPro" id="IPR006949">
    <property type="entry name" value="Barrel_Baseplate_J-like"/>
</dbReference>
<gene>
    <name evidence="2" type="ORF">ISP01_09570</name>
</gene>
<evidence type="ECO:0000313" key="3">
    <source>
        <dbReference type="Proteomes" id="UP000658733"/>
    </source>
</evidence>
<sequence>MRLENDIVLEMSDGAVFSLSEEIETAIDWWKNLINQGYTKVDYFDEGSEAFTLAAFLCYLRLNNIQLAYDIKDANDINYATGEDLDRIGWYYGVIREEGNFATLNARLTLDKPAKQTITFYEGVEACTNDSIYFQNSDQIIININETIIEFTMQASDTGEFSNILPGTLVNIVSDLGIDATITNITSGAGGTSVEDDETYRARIIASKEFYPVGSVAWYTYLARTVSPRAKYVKTSATSGDIYYIYVNDHDKLVDLFSDDKYNIAYINLNYILAQEKTIYNDVTLNVSAIHGYDTTQLVQDIMDVLTEYINSVEIGGVIDKDYLVSVLYGVNGLNSLNHSGLTSMNLANNEYGVLASNFTVNVLGV</sequence>
<dbReference type="Proteomes" id="UP000658733">
    <property type="component" value="Unassembled WGS sequence"/>
</dbReference>